<protein>
    <submittedName>
        <fullName evidence="1 2">Uncharacterized protein</fullName>
    </submittedName>
</protein>
<reference evidence="1" key="3">
    <citation type="submission" date="2010-09" db="EMBL/GenBank/DDBJ databases">
        <title>Annotation of Gaeumannomyces graminis var. tritici R3-111a-1.</title>
        <authorList>
            <consortium name="The Broad Institute Genome Sequencing Platform"/>
            <person name="Ma L.-J."/>
            <person name="Dead R."/>
            <person name="Young S.K."/>
            <person name="Zeng Q."/>
            <person name="Gargeya S."/>
            <person name="Fitzgerald M."/>
            <person name="Haas B."/>
            <person name="Abouelleil A."/>
            <person name="Alvarado L."/>
            <person name="Arachchi H.M."/>
            <person name="Berlin A."/>
            <person name="Brown A."/>
            <person name="Chapman S.B."/>
            <person name="Chen Z."/>
            <person name="Dunbar C."/>
            <person name="Freedman E."/>
            <person name="Gearin G."/>
            <person name="Gellesch M."/>
            <person name="Goldberg J."/>
            <person name="Griggs A."/>
            <person name="Gujja S."/>
            <person name="Heiman D."/>
            <person name="Howarth C."/>
            <person name="Larson L."/>
            <person name="Lui A."/>
            <person name="MacDonald P.J.P."/>
            <person name="Mehta T."/>
            <person name="Montmayeur A."/>
            <person name="Murphy C."/>
            <person name="Neiman D."/>
            <person name="Pearson M."/>
            <person name="Priest M."/>
            <person name="Roberts A."/>
            <person name="Saif S."/>
            <person name="Shea T."/>
            <person name="Shenoy N."/>
            <person name="Sisk P."/>
            <person name="Stolte C."/>
            <person name="Sykes S."/>
            <person name="Yandava C."/>
            <person name="Wortman J."/>
            <person name="Nusbaum C."/>
            <person name="Birren B."/>
        </authorList>
    </citation>
    <scope>NUCLEOTIDE SEQUENCE</scope>
    <source>
        <strain evidence="1">R3-111a-1</strain>
    </source>
</reference>
<reference evidence="2" key="5">
    <citation type="submission" date="2018-04" db="UniProtKB">
        <authorList>
            <consortium name="EnsemblFungi"/>
        </authorList>
    </citation>
    <scope>IDENTIFICATION</scope>
    <source>
        <strain evidence="2">R3-111a-1</strain>
    </source>
</reference>
<dbReference type="HOGENOM" id="CLU_2320519_0_0_1"/>
<dbReference type="EMBL" id="GL385397">
    <property type="protein sequence ID" value="EJT75595.1"/>
    <property type="molecule type" value="Genomic_DNA"/>
</dbReference>
<dbReference type="Proteomes" id="UP000006039">
    <property type="component" value="Unassembled WGS sequence"/>
</dbReference>
<gene>
    <name evidence="2" type="primary">20345986</name>
    <name evidence="1" type="ORF">GGTG_05528</name>
</gene>
<reference evidence="1" key="2">
    <citation type="submission" date="2010-07" db="EMBL/GenBank/DDBJ databases">
        <authorList>
            <consortium name="The Broad Institute Genome Sequencing Platform"/>
            <consortium name="Broad Institute Genome Sequencing Center for Infectious Disease"/>
            <person name="Ma L.-J."/>
            <person name="Dead R."/>
            <person name="Young S."/>
            <person name="Zeng Q."/>
            <person name="Koehrsen M."/>
            <person name="Alvarado L."/>
            <person name="Berlin A."/>
            <person name="Chapman S.B."/>
            <person name="Chen Z."/>
            <person name="Freedman E."/>
            <person name="Gellesch M."/>
            <person name="Goldberg J."/>
            <person name="Griggs A."/>
            <person name="Gujja S."/>
            <person name="Heilman E.R."/>
            <person name="Heiman D."/>
            <person name="Hepburn T."/>
            <person name="Howarth C."/>
            <person name="Jen D."/>
            <person name="Larson L."/>
            <person name="Mehta T."/>
            <person name="Neiman D."/>
            <person name="Pearson M."/>
            <person name="Roberts A."/>
            <person name="Saif S."/>
            <person name="Shea T."/>
            <person name="Shenoy N."/>
            <person name="Sisk P."/>
            <person name="Stolte C."/>
            <person name="Sykes S."/>
            <person name="Walk T."/>
            <person name="White J."/>
            <person name="Yandava C."/>
            <person name="Haas B."/>
            <person name="Nusbaum C."/>
            <person name="Birren B."/>
        </authorList>
    </citation>
    <scope>NUCLEOTIDE SEQUENCE</scope>
    <source>
        <strain evidence="1">R3-111a-1</strain>
    </source>
</reference>
<dbReference type="AlphaFoldDB" id="J3NW63"/>
<reference evidence="2" key="4">
    <citation type="journal article" date="2015" name="G3 (Bethesda)">
        <title>Genome sequences of three phytopathogenic species of the Magnaporthaceae family of fungi.</title>
        <authorList>
            <person name="Okagaki L.H."/>
            <person name="Nunes C.C."/>
            <person name="Sailsbery J."/>
            <person name="Clay B."/>
            <person name="Brown D."/>
            <person name="John T."/>
            <person name="Oh Y."/>
            <person name="Young N."/>
            <person name="Fitzgerald M."/>
            <person name="Haas B.J."/>
            <person name="Zeng Q."/>
            <person name="Young S."/>
            <person name="Adiconis X."/>
            <person name="Fan L."/>
            <person name="Levin J.Z."/>
            <person name="Mitchell T.K."/>
            <person name="Okubara P.A."/>
            <person name="Farman M.L."/>
            <person name="Kohn L.M."/>
            <person name="Birren B."/>
            <person name="Ma L.-J."/>
            <person name="Dean R.A."/>
        </authorList>
    </citation>
    <scope>NUCLEOTIDE SEQUENCE</scope>
    <source>
        <strain evidence="2">R3-111a-1</strain>
    </source>
</reference>
<keyword evidence="3" id="KW-1185">Reference proteome</keyword>
<proteinExistence type="predicted"/>
<dbReference type="RefSeq" id="XP_009221595.1">
    <property type="nucleotide sequence ID" value="XM_009223331.1"/>
</dbReference>
<reference evidence="3" key="1">
    <citation type="submission" date="2010-07" db="EMBL/GenBank/DDBJ databases">
        <title>The genome sequence of Gaeumannomyces graminis var. tritici strain R3-111a-1.</title>
        <authorList>
            <consortium name="The Broad Institute Genome Sequencing Platform"/>
            <person name="Ma L.-J."/>
            <person name="Dead R."/>
            <person name="Young S."/>
            <person name="Zeng Q."/>
            <person name="Koehrsen M."/>
            <person name="Alvarado L."/>
            <person name="Berlin A."/>
            <person name="Chapman S.B."/>
            <person name="Chen Z."/>
            <person name="Freedman E."/>
            <person name="Gellesch M."/>
            <person name="Goldberg J."/>
            <person name="Griggs A."/>
            <person name="Gujja S."/>
            <person name="Heilman E.R."/>
            <person name="Heiman D."/>
            <person name="Hepburn T."/>
            <person name="Howarth C."/>
            <person name="Jen D."/>
            <person name="Larson L."/>
            <person name="Mehta T."/>
            <person name="Neiman D."/>
            <person name="Pearson M."/>
            <person name="Roberts A."/>
            <person name="Saif S."/>
            <person name="Shea T."/>
            <person name="Shenoy N."/>
            <person name="Sisk P."/>
            <person name="Stolte C."/>
            <person name="Sykes S."/>
            <person name="Walk T."/>
            <person name="White J."/>
            <person name="Yandava C."/>
            <person name="Haas B."/>
            <person name="Nusbaum C."/>
            <person name="Birren B."/>
        </authorList>
    </citation>
    <scope>NUCLEOTIDE SEQUENCE [LARGE SCALE GENOMIC DNA]</scope>
    <source>
        <strain evidence="3">R3-111a-1</strain>
    </source>
</reference>
<dbReference type="GeneID" id="20345986"/>
<evidence type="ECO:0000313" key="1">
    <source>
        <dbReference type="EMBL" id="EJT75595.1"/>
    </source>
</evidence>
<dbReference type="EnsemblFungi" id="EJT75595">
    <property type="protein sequence ID" value="EJT75595"/>
    <property type="gene ID" value="GGTG_05528"/>
</dbReference>
<evidence type="ECO:0000313" key="3">
    <source>
        <dbReference type="Proteomes" id="UP000006039"/>
    </source>
</evidence>
<dbReference type="VEuPathDB" id="FungiDB:GGTG_05528"/>
<accession>J3NW63</accession>
<organism evidence="1">
    <name type="scientific">Gaeumannomyces tritici (strain R3-111a-1)</name>
    <name type="common">Wheat and barley take-all root rot fungus</name>
    <name type="synonym">Gaeumannomyces graminis var. tritici</name>
    <dbReference type="NCBI Taxonomy" id="644352"/>
    <lineage>
        <taxon>Eukaryota</taxon>
        <taxon>Fungi</taxon>
        <taxon>Dikarya</taxon>
        <taxon>Ascomycota</taxon>
        <taxon>Pezizomycotina</taxon>
        <taxon>Sordariomycetes</taxon>
        <taxon>Sordariomycetidae</taxon>
        <taxon>Magnaporthales</taxon>
        <taxon>Magnaporthaceae</taxon>
        <taxon>Gaeumannomyces</taxon>
    </lineage>
</organism>
<sequence>MSSIDKVAFVGRVAATSGLIDIFPVQLPDKRSGNRAALGIIRLLFLFIPATVTYTPAPRQPNRWSPRWVLGFPVANAEPDLGAYTPAFAGATQPAGGVG</sequence>
<evidence type="ECO:0000313" key="2">
    <source>
        <dbReference type="EnsemblFungi" id="EJT75595"/>
    </source>
</evidence>
<name>J3NW63_GAET3</name>